<proteinExistence type="predicted"/>
<organism evidence="1 2">
    <name type="scientific">Pendulispora albinea</name>
    <dbReference type="NCBI Taxonomy" id="2741071"/>
    <lineage>
        <taxon>Bacteria</taxon>
        <taxon>Pseudomonadati</taxon>
        <taxon>Myxococcota</taxon>
        <taxon>Myxococcia</taxon>
        <taxon>Myxococcales</taxon>
        <taxon>Sorangiineae</taxon>
        <taxon>Pendulisporaceae</taxon>
        <taxon>Pendulispora</taxon>
    </lineage>
</organism>
<evidence type="ECO:0000313" key="2">
    <source>
        <dbReference type="Proteomes" id="UP001370348"/>
    </source>
</evidence>
<protein>
    <submittedName>
        <fullName evidence="1">DUF6184 family natural product biosynthesis lipoprotein</fullName>
    </submittedName>
</protein>
<keyword evidence="1" id="KW-0449">Lipoprotein</keyword>
<dbReference type="PROSITE" id="PS51257">
    <property type="entry name" value="PROKAR_LIPOPROTEIN"/>
    <property type="match status" value="1"/>
</dbReference>
<gene>
    <name evidence="1" type="ORF">LZC94_15780</name>
</gene>
<dbReference type="RefSeq" id="WP_394828316.1">
    <property type="nucleotide sequence ID" value="NZ_CP089984.1"/>
</dbReference>
<keyword evidence="2" id="KW-1185">Reference proteome</keyword>
<sequence>MSSFTRYAVPFACCMALVGCDRERSPEHSPGTTTVTGANVPSVANATAVGRIADARCAREATCNNIGTEKAYATTGVCAQKIRADMRDDLNAADCPAGVAPKELDACVAAIKAENCNDPLDKLERITACRTSALCLHPSGAR</sequence>
<evidence type="ECO:0000313" key="1">
    <source>
        <dbReference type="EMBL" id="WXB18684.1"/>
    </source>
</evidence>
<dbReference type="Proteomes" id="UP001370348">
    <property type="component" value="Chromosome"/>
</dbReference>
<dbReference type="Pfam" id="PF19682">
    <property type="entry name" value="DUF6184"/>
    <property type="match status" value="1"/>
</dbReference>
<accession>A0ABZ2M854</accession>
<dbReference type="EMBL" id="CP089984">
    <property type="protein sequence ID" value="WXB18684.1"/>
    <property type="molecule type" value="Genomic_DNA"/>
</dbReference>
<name>A0ABZ2M854_9BACT</name>
<reference evidence="1 2" key="1">
    <citation type="submission" date="2021-12" db="EMBL/GenBank/DDBJ databases">
        <title>Discovery of the Pendulisporaceae a myxobacterial family with distinct sporulation behavior and unique specialized metabolism.</title>
        <authorList>
            <person name="Garcia R."/>
            <person name="Popoff A."/>
            <person name="Bader C.D."/>
            <person name="Loehr J."/>
            <person name="Walesch S."/>
            <person name="Walt C."/>
            <person name="Boldt J."/>
            <person name="Bunk B."/>
            <person name="Haeckl F.J.F.P.J."/>
            <person name="Gunesch A.P."/>
            <person name="Birkelbach J."/>
            <person name="Nuebel U."/>
            <person name="Pietschmann T."/>
            <person name="Bach T."/>
            <person name="Mueller R."/>
        </authorList>
    </citation>
    <scope>NUCLEOTIDE SEQUENCE [LARGE SCALE GENOMIC DNA]</scope>
    <source>
        <strain evidence="1 2">MSr11954</strain>
    </source>
</reference>
<dbReference type="InterPro" id="IPR045757">
    <property type="entry name" value="DUF6184"/>
</dbReference>